<dbReference type="InterPro" id="IPR021315">
    <property type="entry name" value="Gap/Sap"/>
</dbReference>
<evidence type="ECO:0000313" key="2">
    <source>
        <dbReference type="EMBL" id="MBA8828737.1"/>
    </source>
</evidence>
<comment type="caution">
    <text evidence="2">The sequence shown here is derived from an EMBL/GenBank/DDBJ whole genome shotgun (WGS) entry which is preliminary data.</text>
</comment>
<proteinExistence type="predicted"/>
<gene>
    <name evidence="2" type="ORF">FB555_000808</name>
</gene>
<feature type="transmembrane region" description="Helical" evidence="1">
    <location>
        <begin position="151"/>
        <end position="178"/>
    </location>
</feature>
<protein>
    <recommendedName>
        <fullName evidence="4">Sap, sulfolipid-1-addressing protein</fullName>
    </recommendedName>
</protein>
<evidence type="ECO:0000256" key="1">
    <source>
        <dbReference type="SAM" id="Phobius"/>
    </source>
</evidence>
<accession>A0A7W3PNS2</accession>
<dbReference type="Proteomes" id="UP000524237">
    <property type="component" value="Unassembled WGS sequence"/>
</dbReference>
<keyword evidence="1" id="KW-1133">Transmembrane helix</keyword>
<feature type="transmembrane region" description="Helical" evidence="1">
    <location>
        <begin position="199"/>
        <end position="219"/>
    </location>
</feature>
<feature type="transmembrane region" description="Helical" evidence="1">
    <location>
        <begin position="6"/>
        <end position="27"/>
    </location>
</feature>
<name>A0A7W3PNS2_9MICO</name>
<keyword evidence="3" id="KW-1185">Reference proteome</keyword>
<dbReference type="EMBL" id="JACGWU010000001">
    <property type="protein sequence ID" value="MBA8828737.1"/>
    <property type="molecule type" value="Genomic_DNA"/>
</dbReference>
<sequence length="228" mass="24358">MLELIWRIAPLGIGAALTPSLLCLQILMASNTPWKARSLAVFAGAASAFAIACTALLLGAASLPKPHTGSDPLGGAVWLAVGIILATVSVYLFMPHPELRAKVETSLTNRMGKAKTITFFALAFALSIKDVSSFALLLPAIHDISSSGIELFWQIIAVGVLYFLALSPVIVPPLWRLIRGAKATVSLGHLYRFTMDHQFEILAIVFAIFAVYCAVIGVGTSKLGWAPW</sequence>
<dbReference type="AlphaFoldDB" id="A0A7W3PNS2"/>
<feature type="transmembrane region" description="Helical" evidence="1">
    <location>
        <begin position="75"/>
        <end position="95"/>
    </location>
</feature>
<evidence type="ECO:0008006" key="4">
    <source>
        <dbReference type="Google" id="ProtNLM"/>
    </source>
</evidence>
<organism evidence="2 3">
    <name type="scientific">Alpinimonas psychrophila</name>
    <dbReference type="NCBI Taxonomy" id="748908"/>
    <lineage>
        <taxon>Bacteria</taxon>
        <taxon>Bacillati</taxon>
        <taxon>Actinomycetota</taxon>
        <taxon>Actinomycetes</taxon>
        <taxon>Micrococcales</taxon>
        <taxon>Microbacteriaceae</taxon>
        <taxon>Alpinimonas</taxon>
    </lineage>
</organism>
<dbReference type="RefSeq" id="WP_182484116.1">
    <property type="nucleotide sequence ID" value="NZ_JACGWU010000001.1"/>
</dbReference>
<reference evidence="2 3" key="1">
    <citation type="submission" date="2020-07" db="EMBL/GenBank/DDBJ databases">
        <title>Sequencing the genomes of 1000 actinobacteria strains.</title>
        <authorList>
            <person name="Klenk H.-P."/>
        </authorList>
    </citation>
    <scope>NUCLEOTIDE SEQUENCE [LARGE SCALE GENOMIC DNA]</scope>
    <source>
        <strain evidence="2 3">DSM 23737</strain>
    </source>
</reference>
<dbReference type="Pfam" id="PF11139">
    <property type="entry name" value="SfLAP"/>
    <property type="match status" value="1"/>
</dbReference>
<keyword evidence="1" id="KW-0812">Transmembrane</keyword>
<keyword evidence="1" id="KW-0472">Membrane</keyword>
<evidence type="ECO:0000313" key="3">
    <source>
        <dbReference type="Proteomes" id="UP000524237"/>
    </source>
</evidence>
<feature type="transmembrane region" description="Helical" evidence="1">
    <location>
        <begin position="39"/>
        <end position="63"/>
    </location>
</feature>
<feature type="transmembrane region" description="Helical" evidence="1">
    <location>
        <begin position="116"/>
        <end position="139"/>
    </location>
</feature>